<proteinExistence type="inferred from homology"/>
<dbReference type="PANTHER" id="PTHR42894:SF1">
    <property type="entry name" value="N-(5'-PHOSPHORIBOSYL)ANTHRANILATE ISOMERASE"/>
    <property type="match status" value="1"/>
</dbReference>
<dbReference type="PANTHER" id="PTHR42894">
    <property type="entry name" value="N-(5'-PHOSPHORIBOSYL)ANTHRANILATE ISOMERASE"/>
    <property type="match status" value="1"/>
</dbReference>
<evidence type="ECO:0000256" key="8">
    <source>
        <dbReference type="ARBA" id="ARBA00023235"/>
    </source>
</evidence>
<dbReference type="InterPro" id="IPR011060">
    <property type="entry name" value="RibuloseP-bd_barrel"/>
</dbReference>
<evidence type="ECO:0000256" key="3">
    <source>
        <dbReference type="ARBA" id="ARBA00012572"/>
    </source>
</evidence>
<keyword evidence="6 9" id="KW-0822">Tryptophan biosynthesis</keyword>
<comment type="similarity">
    <text evidence="9">Belongs to the TrpF family.</text>
</comment>
<keyword evidence="7 9" id="KW-0057">Aromatic amino acid biosynthesis</keyword>
<comment type="caution">
    <text evidence="11">The sequence shown here is derived from an EMBL/GenBank/DDBJ whole genome shotgun (WGS) entry which is preliminary data.</text>
</comment>
<dbReference type="CDD" id="cd00405">
    <property type="entry name" value="PRAI"/>
    <property type="match status" value="1"/>
</dbReference>
<sequence length="223" mass="24050">MTDRDPKSRHPKFKTLVKICGLTDPDNAAACAQAGADIIGLVFYPKSPRHVEPSRAKAVIHALPAHVPAWGVFVNEDPEVIIKTVHACGLKGVQLHGQEPPGLITALKNQHLTVIKAVFASRIPGIDTIDTWYEAADFFLVECGQGTLPGGNAKTWDYRQVRKTARKHPVILAGGLCCDNIDQALAQADPTGVDVSSGVESSPGIKDVDKVTELIRRVKNKKP</sequence>
<evidence type="ECO:0000259" key="10">
    <source>
        <dbReference type="Pfam" id="PF00697"/>
    </source>
</evidence>
<dbReference type="Proteomes" id="UP000706172">
    <property type="component" value="Unassembled WGS sequence"/>
</dbReference>
<accession>A0A931CPT2</accession>
<dbReference type="AlphaFoldDB" id="A0A931CPT2"/>
<dbReference type="GO" id="GO:0000162">
    <property type="term" value="P:L-tryptophan biosynthetic process"/>
    <property type="evidence" value="ECO:0007669"/>
    <property type="project" value="UniProtKB-UniRule"/>
</dbReference>
<dbReference type="SUPFAM" id="SSF51366">
    <property type="entry name" value="Ribulose-phoshate binding barrel"/>
    <property type="match status" value="1"/>
</dbReference>
<evidence type="ECO:0000256" key="4">
    <source>
        <dbReference type="ARBA" id="ARBA00022272"/>
    </source>
</evidence>
<evidence type="ECO:0000256" key="6">
    <source>
        <dbReference type="ARBA" id="ARBA00022822"/>
    </source>
</evidence>
<keyword evidence="5 9" id="KW-0028">Amino-acid biosynthesis</keyword>
<gene>
    <name evidence="9" type="primary">trpF</name>
    <name evidence="11" type="ORF">H0S81_01370</name>
</gene>
<dbReference type="InterPro" id="IPR013785">
    <property type="entry name" value="Aldolase_TIM"/>
</dbReference>
<dbReference type="GO" id="GO:0004640">
    <property type="term" value="F:phosphoribosylanthranilate isomerase activity"/>
    <property type="evidence" value="ECO:0007669"/>
    <property type="project" value="UniProtKB-UniRule"/>
</dbReference>
<evidence type="ECO:0000256" key="2">
    <source>
        <dbReference type="ARBA" id="ARBA00004664"/>
    </source>
</evidence>
<dbReference type="EMBL" id="JACCQK010000052">
    <property type="protein sequence ID" value="MBG0778568.1"/>
    <property type="molecule type" value="Genomic_DNA"/>
</dbReference>
<evidence type="ECO:0000256" key="5">
    <source>
        <dbReference type="ARBA" id="ARBA00022605"/>
    </source>
</evidence>
<dbReference type="Pfam" id="PF00697">
    <property type="entry name" value="PRAI"/>
    <property type="match status" value="1"/>
</dbReference>
<name>A0A931CPT2_9BACT</name>
<evidence type="ECO:0000256" key="1">
    <source>
        <dbReference type="ARBA" id="ARBA00001164"/>
    </source>
</evidence>
<evidence type="ECO:0000256" key="9">
    <source>
        <dbReference type="HAMAP-Rule" id="MF_00135"/>
    </source>
</evidence>
<dbReference type="InterPro" id="IPR001240">
    <property type="entry name" value="PRAI_dom"/>
</dbReference>
<dbReference type="InterPro" id="IPR044643">
    <property type="entry name" value="TrpF_fam"/>
</dbReference>
<reference evidence="11" key="1">
    <citation type="submission" date="2020-07" db="EMBL/GenBank/DDBJ databases">
        <title>Severe corrosion of carbon steel in oil field produced water can be linked to methanogenic archaea containing a special type of NiFe hydrogenase.</title>
        <authorList>
            <person name="Lahme S."/>
            <person name="Mand J."/>
            <person name="Longwell J."/>
            <person name="Smith R."/>
            <person name="Enning D."/>
        </authorList>
    </citation>
    <scope>NUCLEOTIDE SEQUENCE</scope>
    <source>
        <strain evidence="11">MIC098Bin6</strain>
    </source>
</reference>
<dbReference type="Gene3D" id="3.20.20.70">
    <property type="entry name" value="Aldolase class I"/>
    <property type="match status" value="1"/>
</dbReference>
<comment type="pathway">
    <text evidence="2 9">Amino-acid biosynthesis; L-tryptophan biosynthesis; L-tryptophan from chorismate: step 3/5.</text>
</comment>
<feature type="domain" description="N-(5'phosphoribosyl) anthranilate isomerase (PRAI)" evidence="10">
    <location>
        <begin position="17"/>
        <end position="215"/>
    </location>
</feature>
<protein>
    <recommendedName>
        <fullName evidence="4 9">N-(5'-phosphoribosyl)anthranilate isomerase</fullName>
        <shortName evidence="9">PRAI</shortName>
        <ecNumber evidence="3 9">5.3.1.24</ecNumber>
    </recommendedName>
</protein>
<evidence type="ECO:0000313" key="12">
    <source>
        <dbReference type="Proteomes" id="UP000706172"/>
    </source>
</evidence>
<keyword evidence="8 9" id="KW-0413">Isomerase</keyword>
<evidence type="ECO:0000256" key="7">
    <source>
        <dbReference type="ARBA" id="ARBA00023141"/>
    </source>
</evidence>
<comment type="catalytic activity">
    <reaction evidence="1 9">
        <text>N-(5-phospho-beta-D-ribosyl)anthranilate = 1-(2-carboxyphenylamino)-1-deoxy-D-ribulose 5-phosphate</text>
        <dbReference type="Rhea" id="RHEA:21540"/>
        <dbReference type="ChEBI" id="CHEBI:18277"/>
        <dbReference type="ChEBI" id="CHEBI:58613"/>
        <dbReference type="EC" id="5.3.1.24"/>
    </reaction>
</comment>
<dbReference type="HAMAP" id="MF_00135">
    <property type="entry name" value="PRAI"/>
    <property type="match status" value="1"/>
</dbReference>
<dbReference type="EC" id="5.3.1.24" evidence="3 9"/>
<organism evidence="11 12">
    <name type="scientific">Desulfotignum balticum</name>
    <dbReference type="NCBI Taxonomy" id="115781"/>
    <lineage>
        <taxon>Bacteria</taxon>
        <taxon>Pseudomonadati</taxon>
        <taxon>Thermodesulfobacteriota</taxon>
        <taxon>Desulfobacteria</taxon>
        <taxon>Desulfobacterales</taxon>
        <taxon>Desulfobacteraceae</taxon>
        <taxon>Desulfotignum</taxon>
    </lineage>
</organism>
<evidence type="ECO:0000313" key="11">
    <source>
        <dbReference type="EMBL" id="MBG0778568.1"/>
    </source>
</evidence>